<keyword evidence="1" id="KW-0863">Zinc-finger</keyword>
<dbReference type="SUPFAM" id="SSF57667">
    <property type="entry name" value="beta-beta-alpha zinc fingers"/>
    <property type="match status" value="1"/>
</dbReference>
<evidence type="ECO:0000256" key="2">
    <source>
        <dbReference type="SAM" id="MobiDB-lite"/>
    </source>
</evidence>
<feature type="region of interest" description="Disordered" evidence="2">
    <location>
        <begin position="139"/>
        <end position="194"/>
    </location>
</feature>
<sequence>MPSEQNRDNADDQTGTGFLGNGPSLPFHPHVLEQFQIYVQNMEYGSSYETHDSLYDHGPSSPSLAQYIVDNLGTASEVFSPFSSLNEASPDTSSLVNWDEILNGIDLNGIDSEGDSDNVNWNDDTFSAFLSSIGFGDGPLTPSTSADSPDTLPSPVSPSSMSHSEWPTTPEMNQDNSSPTLGGSSDFDMPPKWCVGTEASDKAAEGRRKKDPRFKCDVPGCNGKFTEKHNLLNHVNSHNNVKEGECGICNKTFATLGSLRRHQKESKEHRRNVIARIVLYKLY</sequence>
<dbReference type="EMBL" id="JBANRG010000003">
    <property type="protein sequence ID" value="KAK7468973.1"/>
    <property type="molecule type" value="Genomic_DNA"/>
</dbReference>
<proteinExistence type="predicted"/>
<keyword evidence="1" id="KW-0479">Metal-binding</keyword>
<feature type="domain" description="C2H2-type" evidence="3">
    <location>
        <begin position="244"/>
        <end position="269"/>
    </location>
</feature>
<gene>
    <name evidence="4" type="ORF">VKT23_003472</name>
</gene>
<evidence type="ECO:0000313" key="5">
    <source>
        <dbReference type="Proteomes" id="UP001498398"/>
    </source>
</evidence>
<feature type="region of interest" description="Disordered" evidence="2">
    <location>
        <begin position="1"/>
        <end position="23"/>
    </location>
</feature>
<dbReference type="SMART" id="SM00355">
    <property type="entry name" value="ZnF_C2H2"/>
    <property type="match status" value="2"/>
</dbReference>
<feature type="compositionally biased region" description="Basic and acidic residues" evidence="2">
    <location>
        <begin position="1"/>
        <end position="10"/>
    </location>
</feature>
<evidence type="ECO:0000256" key="1">
    <source>
        <dbReference type="PROSITE-ProRule" id="PRU00042"/>
    </source>
</evidence>
<dbReference type="Pfam" id="PF00096">
    <property type="entry name" value="zf-C2H2"/>
    <property type="match status" value="1"/>
</dbReference>
<organism evidence="4 5">
    <name type="scientific">Marasmiellus scandens</name>
    <dbReference type="NCBI Taxonomy" id="2682957"/>
    <lineage>
        <taxon>Eukaryota</taxon>
        <taxon>Fungi</taxon>
        <taxon>Dikarya</taxon>
        <taxon>Basidiomycota</taxon>
        <taxon>Agaricomycotina</taxon>
        <taxon>Agaricomycetes</taxon>
        <taxon>Agaricomycetidae</taxon>
        <taxon>Agaricales</taxon>
        <taxon>Marasmiineae</taxon>
        <taxon>Omphalotaceae</taxon>
        <taxon>Marasmiellus</taxon>
    </lineage>
</organism>
<dbReference type="InterPro" id="IPR013087">
    <property type="entry name" value="Znf_C2H2_type"/>
</dbReference>
<keyword evidence="1" id="KW-0862">Zinc</keyword>
<feature type="compositionally biased region" description="Low complexity" evidence="2">
    <location>
        <begin position="153"/>
        <end position="167"/>
    </location>
</feature>
<reference evidence="4 5" key="1">
    <citation type="submission" date="2024-01" db="EMBL/GenBank/DDBJ databases">
        <title>A draft genome for the cacao thread blight pathogen Marasmiellus scandens.</title>
        <authorList>
            <person name="Baruah I.K."/>
            <person name="Leung J."/>
            <person name="Bukari Y."/>
            <person name="Amoako-Attah I."/>
            <person name="Meinhardt L.W."/>
            <person name="Bailey B.A."/>
            <person name="Cohen S.P."/>
        </authorList>
    </citation>
    <scope>NUCLEOTIDE SEQUENCE [LARGE SCALE GENOMIC DNA]</scope>
    <source>
        <strain evidence="4 5">GH-19</strain>
    </source>
</reference>
<comment type="caution">
    <text evidence="4">The sequence shown here is derived from an EMBL/GenBank/DDBJ whole genome shotgun (WGS) entry which is preliminary data.</text>
</comment>
<dbReference type="PROSITE" id="PS00028">
    <property type="entry name" value="ZINC_FINGER_C2H2_1"/>
    <property type="match status" value="1"/>
</dbReference>
<feature type="domain" description="C2H2-type" evidence="3">
    <location>
        <begin position="214"/>
        <end position="243"/>
    </location>
</feature>
<dbReference type="PROSITE" id="PS50157">
    <property type="entry name" value="ZINC_FINGER_C2H2_2"/>
    <property type="match status" value="2"/>
</dbReference>
<evidence type="ECO:0000259" key="3">
    <source>
        <dbReference type="PROSITE" id="PS50157"/>
    </source>
</evidence>
<feature type="compositionally biased region" description="Polar residues" evidence="2">
    <location>
        <begin position="170"/>
        <end position="183"/>
    </location>
</feature>
<accession>A0ABR1JYT1</accession>
<evidence type="ECO:0000313" key="4">
    <source>
        <dbReference type="EMBL" id="KAK7468973.1"/>
    </source>
</evidence>
<dbReference type="Gene3D" id="3.30.160.60">
    <property type="entry name" value="Classic Zinc Finger"/>
    <property type="match status" value="2"/>
</dbReference>
<keyword evidence="5" id="KW-1185">Reference proteome</keyword>
<protein>
    <recommendedName>
        <fullName evidence="3">C2H2-type domain-containing protein</fullName>
    </recommendedName>
</protein>
<dbReference type="Proteomes" id="UP001498398">
    <property type="component" value="Unassembled WGS sequence"/>
</dbReference>
<name>A0ABR1JYT1_9AGAR</name>
<dbReference type="InterPro" id="IPR036236">
    <property type="entry name" value="Znf_C2H2_sf"/>
</dbReference>